<protein>
    <recommendedName>
        <fullName evidence="3">Transposase</fullName>
    </recommendedName>
</protein>
<accession>A0A1X4G597</accession>
<sequence>MATLTYVKGLPTPAEELNSLGLTEFEMFLTAYSPVFHKAACETANQLLTNKNFNKSSWNTHLQTTYGISKRHANGVISHAQGAVDASKEHRKRHIKTLEGTLKSINFWITKSEKKLADSLKFYKNNNWEQSKTGCKFPLSVDIYSHQTNWQSLHFALHQKKRRVHYLQKQIEHLKTAPIHTVIPKNQAFVVGSKDESFGNQVCQWDGDILKFRVPAFLESRFGKYVQTKLGNFDRNINRLPKDGSKTWHFYRKEGKWNAAVQFTPAQVKRVSRHSAYGCIGIDMNPGSIGWAYVDGDGNLKAHGQISLQMGLPSGRQDAQIVDACLQLATLADRFACPVVCEELDFSAKKEQLRERGKKYARMLSGWTYSRFYKLLESILGNRGTYLIKVNPAYTTVIALVKYARQYGLASDEAAAMAIARRGMRLKEKMHDSITAYLSVKDGKHVWSQWNQLNKTLKSRTDIKSRHSFYSISNWGLVVKEPELRSNGTKPKGASS</sequence>
<dbReference type="Proteomes" id="UP000192997">
    <property type="component" value="Unassembled WGS sequence"/>
</dbReference>
<evidence type="ECO:0000313" key="1">
    <source>
        <dbReference type="EMBL" id="OSO89622.1"/>
    </source>
</evidence>
<gene>
    <name evidence="1" type="ORF">B7O87_10665</name>
</gene>
<dbReference type="RefSeq" id="WP_085728521.1">
    <property type="nucleotide sequence ID" value="NZ_NBYN01000054.1"/>
</dbReference>
<dbReference type="EMBL" id="NBYN01000054">
    <property type="protein sequence ID" value="OSO89622.1"/>
    <property type="molecule type" value="Genomic_DNA"/>
</dbReference>
<evidence type="ECO:0000313" key="2">
    <source>
        <dbReference type="Proteomes" id="UP000192997"/>
    </source>
</evidence>
<proteinExistence type="predicted"/>
<dbReference type="AlphaFoldDB" id="A0A1X4G597"/>
<comment type="caution">
    <text evidence="1">The sequence shown here is derived from an EMBL/GenBank/DDBJ whole genome shotgun (WGS) entry which is preliminary data.</text>
</comment>
<name>A0A1X4G597_9CYAN</name>
<evidence type="ECO:0008006" key="3">
    <source>
        <dbReference type="Google" id="ProtNLM"/>
    </source>
</evidence>
<organism evidence="1 2">
    <name type="scientific">Cylindrospermopsis raciborskii CENA303</name>
    <dbReference type="NCBI Taxonomy" id="1170769"/>
    <lineage>
        <taxon>Bacteria</taxon>
        <taxon>Bacillati</taxon>
        <taxon>Cyanobacteriota</taxon>
        <taxon>Cyanophyceae</taxon>
        <taxon>Nostocales</taxon>
        <taxon>Aphanizomenonaceae</taxon>
        <taxon>Cylindrospermopsis</taxon>
    </lineage>
</organism>
<reference evidence="2" key="1">
    <citation type="submission" date="2017-04" db="EMBL/GenBank/DDBJ databases">
        <authorList>
            <person name="Abreu V.A."/>
            <person name="Popin R.V."/>
            <person name="Rigonato J."/>
            <person name="Andreote A.P."/>
            <person name="Schaker P.C."/>
            <person name="Hoff-Risseti C."/>
            <person name="Alvarenga D.O."/>
            <person name="Varani A.M."/>
            <person name="Fiore M.F."/>
        </authorList>
    </citation>
    <scope>NUCLEOTIDE SEQUENCE [LARGE SCALE GENOMIC DNA]</scope>
    <source>
        <strain evidence="2">CENA303</strain>
    </source>
</reference>